<dbReference type="Gene3D" id="1.10.260.40">
    <property type="entry name" value="lambda repressor-like DNA-binding domains"/>
    <property type="match status" value="1"/>
</dbReference>
<dbReference type="SUPFAM" id="SSF47413">
    <property type="entry name" value="lambda repressor-like DNA-binding domains"/>
    <property type="match status" value="1"/>
</dbReference>
<dbReference type="Proteomes" id="UP000826651">
    <property type="component" value="Unassembled WGS sequence"/>
</dbReference>
<organism evidence="5 6">
    <name type="scientific">Occultella gossypii</name>
    <dbReference type="NCBI Taxonomy" id="2800820"/>
    <lineage>
        <taxon>Bacteria</taxon>
        <taxon>Bacillati</taxon>
        <taxon>Actinomycetota</taxon>
        <taxon>Actinomycetes</taxon>
        <taxon>Micrococcales</taxon>
        <taxon>Ruaniaceae</taxon>
        <taxon>Occultella</taxon>
    </lineage>
</organism>
<dbReference type="PANTHER" id="PTHR30146">
    <property type="entry name" value="LACI-RELATED TRANSCRIPTIONAL REPRESSOR"/>
    <property type="match status" value="1"/>
</dbReference>
<evidence type="ECO:0000313" key="6">
    <source>
        <dbReference type="Proteomes" id="UP000826651"/>
    </source>
</evidence>
<sequence>MGIREVADAAGVSVGTVSHVMNKPHLVSEATRTRVRSVMLELGFVRNDLARQLKMGGGTTLGMIVLNVANPFFADLAHACETAGEQAGHTVVFGSSDQLPEREDRYLDLFEEQRVRGVIIAPLLGTTDRMHRLRERGMPVVLFDIHAESGFCSITMDGRVGGELAAQHLIDIGRSHIAFVGGPLHQVEDRWLGAQGVCARHRGVQLTHIDTPDQTIADGRVAGEMLKAIPAEDRPDAVFAANDLLAIGLLQALMVSRELRVPEDIAIVGYDDIDYAQSAIVPLTTVRQPVDQLAEHAVRLVLDEADNPEHVHEHRGLRPELVVRASTAGNDAAAPAALGTGNHP</sequence>
<dbReference type="EMBL" id="JAGSHT010000009">
    <property type="protein sequence ID" value="MBZ2196255.1"/>
    <property type="molecule type" value="Genomic_DNA"/>
</dbReference>
<keyword evidence="6" id="KW-1185">Reference proteome</keyword>
<name>A0ABS7S934_9MICO</name>
<dbReference type="SUPFAM" id="SSF53822">
    <property type="entry name" value="Periplasmic binding protein-like I"/>
    <property type="match status" value="1"/>
</dbReference>
<keyword evidence="2" id="KW-0238">DNA-binding</keyword>
<proteinExistence type="predicted"/>
<accession>A0ABS7S934</accession>
<evidence type="ECO:0000313" key="5">
    <source>
        <dbReference type="EMBL" id="MBZ2196255.1"/>
    </source>
</evidence>
<dbReference type="Pfam" id="PF00356">
    <property type="entry name" value="LacI"/>
    <property type="match status" value="1"/>
</dbReference>
<dbReference type="PANTHER" id="PTHR30146:SF109">
    <property type="entry name" value="HTH-TYPE TRANSCRIPTIONAL REGULATOR GALS"/>
    <property type="match status" value="1"/>
</dbReference>
<reference evidence="5 6" key="1">
    <citation type="submission" date="2021-04" db="EMBL/GenBank/DDBJ databases">
        <title>Ruania sp. nov., isolated from sandy soil of mangrove forest.</title>
        <authorList>
            <person name="Ge X."/>
            <person name="Huang R."/>
            <person name="Liu W."/>
        </authorList>
    </citation>
    <scope>NUCLEOTIDE SEQUENCE [LARGE SCALE GENOMIC DNA]</scope>
    <source>
        <strain evidence="5 6">N2-46</strain>
    </source>
</reference>
<feature type="domain" description="HTH lacI-type" evidence="4">
    <location>
        <begin position="1"/>
        <end position="55"/>
    </location>
</feature>
<keyword evidence="1" id="KW-0805">Transcription regulation</keyword>
<dbReference type="InterPro" id="IPR000843">
    <property type="entry name" value="HTH_LacI"/>
</dbReference>
<dbReference type="InterPro" id="IPR010982">
    <property type="entry name" value="Lambda_DNA-bd_dom_sf"/>
</dbReference>
<evidence type="ECO:0000256" key="3">
    <source>
        <dbReference type="ARBA" id="ARBA00023163"/>
    </source>
</evidence>
<dbReference type="Pfam" id="PF13377">
    <property type="entry name" value="Peripla_BP_3"/>
    <property type="match status" value="1"/>
</dbReference>
<evidence type="ECO:0000259" key="4">
    <source>
        <dbReference type="PROSITE" id="PS50932"/>
    </source>
</evidence>
<evidence type="ECO:0000256" key="2">
    <source>
        <dbReference type="ARBA" id="ARBA00023125"/>
    </source>
</evidence>
<dbReference type="InterPro" id="IPR046335">
    <property type="entry name" value="LacI/GalR-like_sensor"/>
</dbReference>
<comment type="caution">
    <text evidence="5">The sequence shown here is derived from an EMBL/GenBank/DDBJ whole genome shotgun (WGS) entry which is preliminary data.</text>
</comment>
<dbReference type="PROSITE" id="PS50932">
    <property type="entry name" value="HTH_LACI_2"/>
    <property type="match status" value="1"/>
</dbReference>
<dbReference type="PROSITE" id="PS00356">
    <property type="entry name" value="HTH_LACI_1"/>
    <property type="match status" value="1"/>
</dbReference>
<gene>
    <name evidence="5" type="ORF">KCQ71_08840</name>
</gene>
<dbReference type="InterPro" id="IPR028082">
    <property type="entry name" value="Peripla_BP_I"/>
</dbReference>
<dbReference type="CDD" id="cd01392">
    <property type="entry name" value="HTH_LacI"/>
    <property type="match status" value="1"/>
</dbReference>
<keyword evidence="3" id="KW-0804">Transcription</keyword>
<protein>
    <submittedName>
        <fullName evidence="5">Substrate-binding domain-containing protein</fullName>
    </submittedName>
</protein>
<dbReference type="SMART" id="SM00354">
    <property type="entry name" value="HTH_LACI"/>
    <property type="match status" value="1"/>
</dbReference>
<dbReference type="Gene3D" id="3.40.50.2300">
    <property type="match status" value="2"/>
</dbReference>
<evidence type="ECO:0000256" key="1">
    <source>
        <dbReference type="ARBA" id="ARBA00023015"/>
    </source>
</evidence>